<evidence type="ECO:0000313" key="6">
    <source>
        <dbReference type="EMBL" id="SAI29018.1"/>
    </source>
</evidence>
<dbReference type="PRINTS" id="PR00039">
    <property type="entry name" value="HTHLYSR"/>
</dbReference>
<name>A0A157P6C7_9BORD</name>
<dbReference type="PANTHER" id="PTHR30419:SF8">
    <property type="entry name" value="NITROGEN ASSIMILATION TRANSCRIPTIONAL ACTIVATOR-RELATED"/>
    <property type="match status" value="1"/>
</dbReference>
<dbReference type="InterPro" id="IPR000847">
    <property type="entry name" value="LysR_HTH_N"/>
</dbReference>
<comment type="similarity">
    <text evidence="1">Belongs to the LysR transcriptional regulatory family.</text>
</comment>
<evidence type="ECO:0000256" key="2">
    <source>
        <dbReference type="ARBA" id="ARBA00023015"/>
    </source>
</evidence>
<gene>
    <name evidence="6" type="primary">gltC_15</name>
    <name evidence="6" type="ORF">SAMEA1982600_02302</name>
</gene>
<dbReference type="InterPro" id="IPR005119">
    <property type="entry name" value="LysR_subst-bd"/>
</dbReference>
<evidence type="ECO:0000259" key="5">
    <source>
        <dbReference type="PROSITE" id="PS50931"/>
    </source>
</evidence>
<dbReference type="InterPro" id="IPR036388">
    <property type="entry name" value="WH-like_DNA-bd_sf"/>
</dbReference>
<dbReference type="InterPro" id="IPR036390">
    <property type="entry name" value="WH_DNA-bd_sf"/>
</dbReference>
<sequence>MLSTAHRYFLQVVRHGSIKNAAVSLHVAPSAVSRQVAKLEQQCGADLFERRPQGMVLTAAGELLASHARRMAIDTEQALREIRNLHRAEMTLIRIGSNEAVARNLLPAIIGGFRQDCPEAEFQVHVASPGVVAQKVRDGGLDVGLAFSLHPGGAQVRHEIASPLRAIMAPHHPLAVLASITIGDLRPHPVGLTDSGFTARLLFDHFAEQGEGQHIRLTYSSNSSSVIRALVEAGDAVTLAGELPLADALEAGTLVARPMALPAFEARYLQVLAGAGLPDTTERFVQRLVRELDAAAACVRVPPPPCAIAARRG</sequence>
<keyword evidence="3" id="KW-0238">DNA-binding</keyword>
<dbReference type="Pfam" id="PF00126">
    <property type="entry name" value="HTH_1"/>
    <property type="match status" value="1"/>
</dbReference>
<dbReference type="RefSeq" id="WP_066411977.1">
    <property type="nucleotide sequence ID" value="NZ_FKBS01000014.1"/>
</dbReference>
<dbReference type="OrthoDB" id="464481at2"/>
<accession>A0A157P6C7</accession>
<dbReference type="GO" id="GO:0003700">
    <property type="term" value="F:DNA-binding transcription factor activity"/>
    <property type="evidence" value="ECO:0007669"/>
    <property type="project" value="InterPro"/>
</dbReference>
<dbReference type="InterPro" id="IPR050950">
    <property type="entry name" value="HTH-type_LysR_regulators"/>
</dbReference>
<feature type="domain" description="HTH lysR-type" evidence="5">
    <location>
        <begin position="1"/>
        <end position="58"/>
    </location>
</feature>
<evidence type="ECO:0000256" key="1">
    <source>
        <dbReference type="ARBA" id="ARBA00009437"/>
    </source>
</evidence>
<dbReference type="Gene3D" id="3.40.190.290">
    <property type="match status" value="1"/>
</dbReference>
<dbReference type="SUPFAM" id="SSF46785">
    <property type="entry name" value="Winged helix' DNA-binding domain"/>
    <property type="match status" value="1"/>
</dbReference>
<dbReference type="GO" id="GO:0005829">
    <property type="term" value="C:cytosol"/>
    <property type="evidence" value="ECO:0007669"/>
    <property type="project" value="TreeGrafter"/>
</dbReference>
<organism evidence="6 7">
    <name type="scientific">Bordetella ansorpii</name>
    <dbReference type="NCBI Taxonomy" id="288768"/>
    <lineage>
        <taxon>Bacteria</taxon>
        <taxon>Pseudomonadati</taxon>
        <taxon>Pseudomonadota</taxon>
        <taxon>Betaproteobacteria</taxon>
        <taxon>Burkholderiales</taxon>
        <taxon>Alcaligenaceae</taxon>
        <taxon>Bordetella</taxon>
    </lineage>
</organism>
<dbReference type="EMBL" id="FKBS01000014">
    <property type="protein sequence ID" value="SAI29018.1"/>
    <property type="molecule type" value="Genomic_DNA"/>
</dbReference>
<dbReference type="PANTHER" id="PTHR30419">
    <property type="entry name" value="HTH-TYPE TRANSCRIPTIONAL REGULATOR YBHD"/>
    <property type="match status" value="1"/>
</dbReference>
<evidence type="ECO:0000256" key="4">
    <source>
        <dbReference type="ARBA" id="ARBA00023163"/>
    </source>
</evidence>
<proteinExistence type="inferred from homology"/>
<dbReference type="Gene3D" id="1.10.10.10">
    <property type="entry name" value="Winged helix-like DNA-binding domain superfamily/Winged helix DNA-binding domain"/>
    <property type="match status" value="1"/>
</dbReference>
<protein>
    <submittedName>
        <fullName evidence="6">LysR family regulatory protein</fullName>
    </submittedName>
</protein>
<dbReference type="GO" id="GO:0003677">
    <property type="term" value="F:DNA binding"/>
    <property type="evidence" value="ECO:0007669"/>
    <property type="project" value="UniProtKB-KW"/>
</dbReference>
<dbReference type="Pfam" id="PF03466">
    <property type="entry name" value="LysR_substrate"/>
    <property type="match status" value="1"/>
</dbReference>
<dbReference type="FunFam" id="1.10.10.10:FF:000001">
    <property type="entry name" value="LysR family transcriptional regulator"/>
    <property type="match status" value="1"/>
</dbReference>
<keyword evidence="2" id="KW-0805">Transcription regulation</keyword>
<evidence type="ECO:0000256" key="3">
    <source>
        <dbReference type="ARBA" id="ARBA00023125"/>
    </source>
</evidence>
<reference evidence="6 7" key="1">
    <citation type="submission" date="2016-03" db="EMBL/GenBank/DDBJ databases">
        <authorList>
            <consortium name="Pathogen Informatics"/>
        </authorList>
    </citation>
    <scope>NUCLEOTIDE SEQUENCE [LARGE SCALE GENOMIC DNA]</scope>
    <source>
        <strain evidence="6 7">NCTC13364</strain>
    </source>
</reference>
<evidence type="ECO:0000313" key="7">
    <source>
        <dbReference type="Proteomes" id="UP000077037"/>
    </source>
</evidence>
<keyword evidence="4" id="KW-0804">Transcription</keyword>
<dbReference type="AlphaFoldDB" id="A0A157P6C7"/>
<dbReference type="Proteomes" id="UP000077037">
    <property type="component" value="Unassembled WGS sequence"/>
</dbReference>
<dbReference type="PROSITE" id="PS50931">
    <property type="entry name" value="HTH_LYSR"/>
    <property type="match status" value="1"/>
</dbReference>
<dbReference type="SUPFAM" id="SSF53850">
    <property type="entry name" value="Periplasmic binding protein-like II"/>
    <property type="match status" value="1"/>
</dbReference>